<dbReference type="InterPro" id="IPR016162">
    <property type="entry name" value="Ald_DH_N"/>
</dbReference>
<dbReference type="PANTHER" id="PTHR43353:SF3">
    <property type="entry name" value="ALDEHYDE DEHYDROGENASE-RELATED"/>
    <property type="match status" value="1"/>
</dbReference>
<dbReference type="PANTHER" id="PTHR43353">
    <property type="entry name" value="SUCCINATE-SEMIALDEHYDE DEHYDROGENASE, MITOCHONDRIAL"/>
    <property type="match status" value="1"/>
</dbReference>
<accession>A0A8R2D8A0</accession>
<evidence type="ECO:0000256" key="1">
    <source>
        <dbReference type="ARBA" id="ARBA00023002"/>
    </source>
</evidence>
<protein>
    <recommendedName>
        <fullName evidence="2">Aldehyde dehydrogenase domain-containing protein</fullName>
    </recommendedName>
</protein>
<keyword evidence="1" id="KW-0560">Oxidoreductase</keyword>
<dbReference type="InterPro" id="IPR016161">
    <property type="entry name" value="Ald_DH/histidinol_DH"/>
</dbReference>
<dbReference type="EnsemblMetazoa" id="XM_016808616.1">
    <property type="protein sequence ID" value="XP_016664105.1"/>
    <property type="gene ID" value="LOC107885135"/>
</dbReference>
<dbReference type="InterPro" id="IPR015590">
    <property type="entry name" value="Aldehyde_DH_dom"/>
</dbReference>
<sequence length="212" mass="22404">MTLTGELFIATQRQRGAAQAFQAIDPQRDCALEPNFFEADASQIDAACQSAAEALIAYGQAGLDVRARFLRQIGENILALGDELIERAMQETALPRARIEGERGRTIGQLNLFADVVDQGAFQGALIEPALPDRQPLPRPDLRQRLVPLGPVAIFGASNFPLAFSVAGGDTASALAAGCPVVVKAHPAHPGTSELVARAITQAVIQCELPVG</sequence>
<proteinExistence type="predicted"/>
<dbReference type="AlphaFoldDB" id="A0A8R2D8A0"/>
<dbReference type="InterPro" id="IPR050740">
    <property type="entry name" value="Aldehyde_DH_Superfamily"/>
</dbReference>
<organism evidence="3">
    <name type="scientific">Acyrthosiphon pisum</name>
    <name type="common">Pea aphid</name>
    <dbReference type="NCBI Taxonomy" id="7029"/>
    <lineage>
        <taxon>Eukaryota</taxon>
        <taxon>Metazoa</taxon>
        <taxon>Ecdysozoa</taxon>
        <taxon>Arthropoda</taxon>
        <taxon>Hexapoda</taxon>
        <taxon>Insecta</taxon>
        <taxon>Pterygota</taxon>
        <taxon>Neoptera</taxon>
        <taxon>Paraneoptera</taxon>
        <taxon>Hemiptera</taxon>
        <taxon>Sternorrhyncha</taxon>
        <taxon>Aphidomorpha</taxon>
        <taxon>Aphidoidea</taxon>
        <taxon>Aphididae</taxon>
        <taxon>Macrosiphini</taxon>
        <taxon>Acyrthosiphon</taxon>
    </lineage>
</organism>
<name>A0A8R2D8A0_ACYPI</name>
<dbReference type="SUPFAM" id="SSF53720">
    <property type="entry name" value="ALDH-like"/>
    <property type="match status" value="1"/>
</dbReference>
<reference evidence="3" key="1">
    <citation type="submission" date="2022-06" db="UniProtKB">
        <authorList>
            <consortium name="EnsemblMetazoa"/>
        </authorList>
    </citation>
    <scope>IDENTIFICATION</scope>
</reference>
<dbReference type="GO" id="GO:0016491">
    <property type="term" value="F:oxidoreductase activity"/>
    <property type="evidence" value="ECO:0007669"/>
    <property type="project" value="UniProtKB-KW"/>
</dbReference>
<feature type="domain" description="Aldehyde dehydrogenase" evidence="2">
    <location>
        <begin position="21"/>
        <end position="204"/>
    </location>
</feature>
<evidence type="ECO:0000259" key="2">
    <source>
        <dbReference type="Pfam" id="PF00171"/>
    </source>
</evidence>
<evidence type="ECO:0000313" key="3">
    <source>
        <dbReference type="EnsemblMetazoa" id="XP_016664105.1"/>
    </source>
</evidence>
<dbReference type="Gene3D" id="3.40.605.10">
    <property type="entry name" value="Aldehyde Dehydrogenase, Chain A, domain 1"/>
    <property type="match status" value="1"/>
</dbReference>
<dbReference type="Pfam" id="PF00171">
    <property type="entry name" value="Aldedh"/>
    <property type="match status" value="1"/>
</dbReference>